<gene>
    <name evidence="1" type="ORF">METZ01_LOCUS443292</name>
</gene>
<accession>A0A382Z6U5</accession>
<sequence>PSSLSPEERADWLEDTHTGIYVVDLRKDGFISLDATGQGTLLTEPIRLEGLHLMVNADASRGQIGVEILDEALNPIQGFEDSDVVPITEDGIALHAEWSGQGSISPLDGQRVRLRFSLTDSSIYAFWIE</sequence>
<reference evidence="1" key="1">
    <citation type="submission" date="2018-05" db="EMBL/GenBank/DDBJ databases">
        <authorList>
            <person name="Lanie J.A."/>
            <person name="Ng W.-L."/>
            <person name="Kazmierczak K.M."/>
            <person name="Andrzejewski T.M."/>
            <person name="Davidsen T.M."/>
            <person name="Wayne K.J."/>
            <person name="Tettelin H."/>
            <person name="Glass J.I."/>
            <person name="Rusch D."/>
            <person name="Podicherti R."/>
            <person name="Tsui H.-C.T."/>
            <person name="Winkler M.E."/>
        </authorList>
    </citation>
    <scope>NUCLEOTIDE SEQUENCE</scope>
</reference>
<evidence type="ECO:0000313" key="1">
    <source>
        <dbReference type="EMBL" id="SVD90438.1"/>
    </source>
</evidence>
<protein>
    <submittedName>
        <fullName evidence="1">Uncharacterized protein</fullName>
    </submittedName>
</protein>
<name>A0A382Z6U5_9ZZZZ</name>
<dbReference type="AlphaFoldDB" id="A0A382Z6U5"/>
<dbReference type="EMBL" id="UINC01180977">
    <property type="protein sequence ID" value="SVD90438.1"/>
    <property type="molecule type" value="Genomic_DNA"/>
</dbReference>
<proteinExistence type="predicted"/>
<organism evidence="1">
    <name type="scientific">marine metagenome</name>
    <dbReference type="NCBI Taxonomy" id="408172"/>
    <lineage>
        <taxon>unclassified sequences</taxon>
        <taxon>metagenomes</taxon>
        <taxon>ecological metagenomes</taxon>
    </lineage>
</organism>
<feature type="non-terminal residue" evidence="1">
    <location>
        <position position="1"/>
    </location>
</feature>